<comment type="subcellular location">
    <subcellularLocation>
        <location evidence="1">Cell membrane</location>
        <topology evidence="1">Multi-pass membrane protein</topology>
    </subcellularLocation>
</comment>
<feature type="transmembrane region" description="Helical" evidence="7">
    <location>
        <begin position="154"/>
        <end position="184"/>
    </location>
</feature>
<gene>
    <name evidence="9" type="ORF">LCGC14_2446590</name>
</gene>
<accession>A0A0F9EB93</accession>
<feature type="transmembrane region" description="Helical" evidence="7">
    <location>
        <begin position="72"/>
        <end position="92"/>
    </location>
</feature>
<evidence type="ECO:0000256" key="7">
    <source>
        <dbReference type="SAM" id="Phobius"/>
    </source>
</evidence>
<dbReference type="PANTHER" id="PTHR42682">
    <property type="entry name" value="HYDROGENASE-4 COMPONENT F"/>
    <property type="match status" value="1"/>
</dbReference>
<evidence type="ECO:0000256" key="5">
    <source>
        <dbReference type="ARBA" id="ARBA00023002"/>
    </source>
</evidence>
<comment type="caution">
    <text evidence="9">The sequence shown here is derived from an EMBL/GenBank/DDBJ whole genome shotgun (WGS) entry which is preliminary data.</text>
</comment>
<dbReference type="InterPro" id="IPR003918">
    <property type="entry name" value="NADH_UbQ_OxRdtase"/>
</dbReference>
<sequence>VSAMLSGVLIKALGVYALMGIFFNVFGFNIQLSWVFMILGLLSIFGGGLLALRQDDLKRLLAYSSISQMGFIILGLGCWNYWGILGALFHLLNHSSFKSLLFLNSGAVEYSVGTRKLDKMGGLSKVMPVTGATSTIASLSISGIPPFNGFWSKLFIIIGLVQADHFVLAVLAILASVLTLAYYLRMQRNTFFGKLKKELEKIKEAPLSMCFSMIVLAVVCVGLGIFFYPVMKIILEPAVEVLQEGIKYSSLILGG</sequence>
<feature type="domain" description="NADH:quinone oxidoreductase/Mrp antiporter transmembrane" evidence="8">
    <location>
        <begin position="1"/>
        <end position="179"/>
    </location>
</feature>
<feature type="non-terminal residue" evidence="9">
    <location>
        <position position="1"/>
    </location>
</feature>
<keyword evidence="2" id="KW-1003">Cell membrane</keyword>
<keyword evidence="5" id="KW-0560">Oxidoreductase</keyword>
<evidence type="ECO:0000256" key="6">
    <source>
        <dbReference type="ARBA" id="ARBA00023136"/>
    </source>
</evidence>
<dbReference type="InterPro" id="IPR052175">
    <property type="entry name" value="ComplexI-like_HydComp"/>
</dbReference>
<keyword evidence="3 7" id="KW-0812">Transmembrane</keyword>
<dbReference type="GO" id="GO:0005886">
    <property type="term" value="C:plasma membrane"/>
    <property type="evidence" value="ECO:0007669"/>
    <property type="project" value="UniProtKB-SubCell"/>
</dbReference>
<dbReference type="InterPro" id="IPR001750">
    <property type="entry name" value="ND/Mrp_TM"/>
</dbReference>
<organism evidence="9">
    <name type="scientific">marine sediment metagenome</name>
    <dbReference type="NCBI Taxonomy" id="412755"/>
    <lineage>
        <taxon>unclassified sequences</taxon>
        <taxon>metagenomes</taxon>
        <taxon>ecological metagenomes</taxon>
    </lineage>
</organism>
<feature type="transmembrane region" description="Helical" evidence="7">
    <location>
        <begin position="7"/>
        <end position="26"/>
    </location>
</feature>
<dbReference type="Pfam" id="PF00361">
    <property type="entry name" value="Proton_antipo_M"/>
    <property type="match status" value="1"/>
</dbReference>
<evidence type="ECO:0000256" key="3">
    <source>
        <dbReference type="ARBA" id="ARBA00022692"/>
    </source>
</evidence>
<reference evidence="9" key="1">
    <citation type="journal article" date="2015" name="Nature">
        <title>Complex archaea that bridge the gap between prokaryotes and eukaryotes.</title>
        <authorList>
            <person name="Spang A."/>
            <person name="Saw J.H."/>
            <person name="Jorgensen S.L."/>
            <person name="Zaremba-Niedzwiedzka K."/>
            <person name="Martijn J."/>
            <person name="Lind A.E."/>
            <person name="van Eijk R."/>
            <person name="Schleper C."/>
            <person name="Guy L."/>
            <person name="Ettema T.J."/>
        </authorList>
    </citation>
    <scope>NUCLEOTIDE SEQUENCE</scope>
</reference>
<keyword evidence="4 7" id="KW-1133">Transmembrane helix</keyword>
<dbReference type="GO" id="GO:0042773">
    <property type="term" value="P:ATP synthesis coupled electron transport"/>
    <property type="evidence" value="ECO:0007669"/>
    <property type="project" value="InterPro"/>
</dbReference>
<feature type="transmembrane region" description="Helical" evidence="7">
    <location>
        <begin position="205"/>
        <end position="228"/>
    </location>
</feature>
<feature type="transmembrane region" description="Helical" evidence="7">
    <location>
        <begin position="32"/>
        <end position="52"/>
    </location>
</feature>
<name>A0A0F9EB93_9ZZZZ</name>
<evidence type="ECO:0000259" key="8">
    <source>
        <dbReference type="Pfam" id="PF00361"/>
    </source>
</evidence>
<dbReference type="EMBL" id="LAZR01037777">
    <property type="protein sequence ID" value="KKL21323.1"/>
    <property type="molecule type" value="Genomic_DNA"/>
</dbReference>
<dbReference type="PRINTS" id="PR01437">
    <property type="entry name" value="NUOXDRDTASE4"/>
</dbReference>
<evidence type="ECO:0000256" key="4">
    <source>
        <dbReference type="ARBA" id="ARBA00022989"/>
    </source>
</evidence>
<evidence type="ECO:0000256" key="1">
    <source>
        <dbReference type="ARBA" id="ARBA00004651"/>
    </source>
</evidence>
<dbReference type="AlphaFoldDB" id="A0A0F9EB93"/>
<proteinExistence type="predicted"/>
<dbReference type="PANTHER" id="PTHR42682:SF4">
    <property type="entry name" value="NADH-UBIQUINONE_PLASTOQUINONE"/>
    <property type="match status" value="1"/>
</dbReference>
<dbReference type="GO" id="GO:0008137">
    <property type="term" value="F:NADH dehydrogenase (ubiquinone) activity"/>
    <property type="evidence" value="ECO:0007669"/>
    <property type="project" value="InterPro"/>
</dbReference>
<dbReference type="GO" id="GO:0016491">
    <property type="term" value="F:oxidoreductase activity"/>
    <property type="evidence" value="ECO:0007669"/>
    <property type="project" value="UniProtKB-KW"/>
</dbReference>
<protein>
    <recommendedName>
        <fullName evidence="8">NADH:quinone oxidoreductase/Mrp antiporter transmembrane domain-containing protein</fullName>
    </recommendedName>
</protein>
<evidence type="ECO:0000313" key="9">
    <source>
        <dbReference type="EMBL" id="KKL21323.1"/>
    </source>
</evidence>
<keyword evidence="6 7" id="KW-0472">Membrane</keyword>
<evidence type="ECO:0000256" key="2">
    <source>
        <dbReference type="ARBA" id="ARBA00022475"/>
    </source>
</evidence>